<dbReference type="AlphaFoldDB" id="A0AAQ3TEY3"/>
<feature type="domain" description="Reverse transcriptase zinc-binding" evidence="1">
    <location>
        <begin position="318"/>
        <end position="401"/>
    </location>
</feature>
<dbReference type="Proteomes" id="UP001341281">
    <property type="component" value="Chromosome 04"/>
</dbReference>
<gene>
    <name evidence="2" type="ORF">U9M48_019263</name>
</gene>
<evidence type="ECO:0000313" key="2">
    <source>
        <dbReference type="EMBL" id="WVZ70614.1"/>
    </source>
</evidence>
<dbReference type="Pfam" id="PF13966">
    <property type="entry name" value="zf-RVT"/>
    <property type="match status" value="1"/>
</dbReference>
<organism evidence="2 3">
    <name type="scientific">Paspalum notatum var. saurae</name>
    <dbReference type="NCBI Taxonomy" id="547442"/>
    <lineage>
        <taxon>Eukaryota</taxon>
        <taxon>Viridiplantae</taxon>
        <taxon>Streptophyta</taxon>
        <taxon>Embryophyta</taxon>
        <taxon>Tracheophyta</taxon>
        <taxon>Spermatophyta</taxon>
        <taxon>Magnoliopsida</taxon>
        <taxon>Liliopsida</taxon>
        <taxon>Poales</taxon>
        <taxon>Poaceae</taxon>
        <taxon>PACMAD clade</taxon>
        <taxon>Panicoideae</taxon>
        <taxon>Andropogonodae</taxon>
        <taxon>Paspaleae</taxon>
        <taxon>Paspalinae</taxon>
        <taxon>Paspalum</taxon>
    </lineage>
</organism>
<reference evidence="2 3" key="1">
    <citation type="submission" date="2024-02" db="EMBL/GenBank/DDBJ databases">
        <title>High-quality chromosome-scale genome assembly of Pensacola bahiagrass (Paspalum notatum Flugge var. saurae).</title>
        <authorList>
            <person name="Vega J.M."/>
            <person name="Podio M."/>
            <person name="Orjuela J."/>
            <person name="Siena L.A."/>
            <person name="Pessino S.C."/>
            <person name="Combes M.C."/>
            <person name="Mariac C."/>
            <person name="Albertini E."/>
            <person name="Pupilli F."/>
            <person name="Ortiz J.P.A."/>
            <person name="Leblanc O."/>
        </authorList>
    </citation>
    <scope>NUCLEOTIDE SEQUENCE [LARGE SCALE GENOMIC DNA]</scope>
    <source>
        <strain evidence="2">R1</strain>
        <tissue evidence="2">Leaf</tissue>
    </source>
</reference>
<protein>
    <recommendedName>
        <fullName evidence="1">Reverse transcriptase zinc-binding domain-containing protein</fullName>
    </recommendedName>
</protein>
<sequence length="501" mass="56485">MDDVVLFVRPSRSDLRLVKDILECFGHVSGLGCNLSKSSAAPIQCSADDLAIISGELTCSVTNFPCTYLGLPLTIKKPTKSDLLPLVGKVADKLPGWKAPLLSRAGQLVVVKVVLTATPIHLMTALDLPKWVFKSIDKIRRNFLWKGQEQAKGGNCLVSWTRVQRPLMYGGLGVHDLERLGWALRIRWLWLQKTDDSRPWKGLPVNVPMKARARFDAAVVTTVGNGVSTKFWTDRWIQGKTVAELAPNLLKAIPKKLVRQRTVRQALLNRVWVTDIQGALMVQVLSEYLLIWEIVDGVTLQPGVQDQHLWKFSSTGSYSCKSAYAAMFFGTIKFTHWKRVWRSWAPSNCKFFVWLAINNRCWTSDRLAKRGLPHHAACPFCDQEESIHHILLSCVLTREVWESVLRMLRLDMVPRATSSSRFGSWWSKTSAVVPKDLRKGFNSLFILVTWEVWKHRNACTFEGAHPLTQTVLGRVAEEGYLWCSAGASKLQELLLRSTAAP</sequence>
<proteinExistence type="predicted"/>
<name>A0AAQ3TEY3_PASNO</name>
<evidence type="ECO:0000259" key="1">
    <source>
        <dbReference type="Pfam" id="PF13966"/>
    </source>
</evidence>
<keyword evidence="3" id="KW-1185">Reference proteome</keyword>
<dbReference type="PANTHER" id="PTHR33116:SF78">
    <property type="entry name" value="OS12G0587133 PROTEIN"/>
    <property type="match status" value="1"/>
</dbReference>
<dbReference type="PANTHER" id="PTHR33116">
    <property type="entry name" value="REVERSE TRANSCRIPTASE ZINC-BINDING DOMAIN-CONTAINING PROTEIN-RELATED-RELATED"/>
    <property type="match status" value="1"/>
</dbReference>
<evidence type="ECO:0000313" key="3">
    <source>
        <dbReference type="Proteomes" id="UP001341281"/>
    </source>
</evidence>
<dbReference type="InterPro" id="IPR026960">
    <property type="entry name" value="RVT-Znf"/>
</dbReference>
<dbReference type="EMBL" id="CP144748">
    <property type="protein sequence ID" value="WVZ70614.1"/>
    <property type="molecule type" value="Genomic_DNA"/>
</dbReference>
<accession>A0AAQ3TEY3</accession>